<dbReference type="Gene3D" id="2.60.120.460">
    <property type="entry name" value="YjbQ-like"/>
    <property type="match status" value="1"/>
</dbReference>
<dbReference type="NCBIfam" id="TIGR00149">
    <property type="entry name" value="TIGR00149_YjbQ"/>
    <property type="match status" value="1"/>
</dbReference>
<protein>
    <submittedName>
        <fullName evidence="2">YjbQ family protein</fullName>
    </submittedName>
</protein>
<comment type="caution">
    <text evidence="2">The sequence shown here is derived from an EMBL/GenBank/DDBJ whole genome shotgun (WGS) entry which is preliminary data.</text>
</comment>
<dbReference type="PIRSF" id="PIRSF004681">
    <property type="entry name" value="UCP004681"/>
    <property type="match status" value="1"/>
</dbReference>
<dbReference type="PANTHER" id="PTHR30615">
    <property type="entry name" value="UNCHARACTERIZED PROTEIN YJBQ-RELATED"/>
    <property type="match status" value="1"/>
</dbReference>
<comment type="similarity">
    <text evidence="1">Belongs to the UPF0047 family.</text>
</comment>
<gene>
    <name evidence="2" type="ORF">H8E41_12765</name>
</gene>
<proteinExistence type="inferred from homology"/>
<dbReference type="EMBL" id="JACNJZ010000186">
    <property type="protein sequence ID" value="MBC8318770.1"/>
    <property type="molecule type" value="Genomic_DNA"/>
</dbReference>
<dbReference type="PROSITE" id="PS01314">
    <property type="entry name" value="UPF0047"/>
    <property type="match status" value="1"/>
</dbReference>
<evidence type="ECO:0000313" key="2">
    <source>
        <dbReference type="EMBL" id="MBC8318770.1"/>
    </source>
</evidence>
<evidence type="ECO:0000256" key="1">
    <source>
        <dbReference type="ARBA" id="ARBA00005534"/>
    </source>
</evidence>
<dbReference type="AlphaFoldDB" id="A0A8J6TH37"/>
<dbReference type="SUPFAM" id="SSF111038">
    <property type="entry name" value="YjbQ-like"/>
    <property type="match status" value="1"/>
</dbReference>
<sequence>MVQGTLAVTTTRKMELVDITGLVSRDLLAANVTDGICYLFNPHTTAALTINEGADPAVRTDIVQALREIIPFDLNYQHLEGNSPSHVLASLFGCSEVVFVENGRMKLGTWQKIFFCEFDGPRSRKIHWRVV</sequence>
<evidence type="ECO:0000313" key="3">
    <source>
        <dbReference type="Proteomes" id="UP000614424"/>
    </source>
</evidence>
<dbReference type="PANTHER" id="PTHR30615:SF8">
    <property type="entry name" value="UPF0047 PROTEIN C4A8.02C"/>
    <property type="match status" value="1"/>
</dbReference>
<dbReference type="InterPro" id="IPR035917">
    <property type="entry name" value="YjbQ-like_sf"/>
</dbReference>
<dbReference type="Pfam" id="PF01894">
    <property type="entry name" value="YjbQ"/>
    <property type="match status" value="1"/>
</dbReference>
<organism evidence="2 3">
    <name type="scientific">Candidatus Desulfobia pelagia</name>
    <dbReference type="NCBI Taxonomy" id="2841692"/>
    <lineage>
        <taxon>Bacteria</taxon>
        <taxon>Pseudomonadati</taxon>
        <taxon>Thermodesulfobacteriota</taxon>
        <taxon>Desulfobulbia</taxon>
        <taxon>Desulfobulbales</taxon>
        <taxon>Desulfobulbaceae</taxon>
        <taxon>Candidatus Desulfobia</taxon>
    </lineage>
</organism>
<reference evidence="2 3" key="1">
    <citation type="submission" date="2020-08" db="EMBL/GenBank/DDBJ databases">
        <title>Bridging the membrane lipid divide: bacteria of the FCB group superphylum have the potential to synthesize archaeal ether lipids.</title>
        <authorList>
            <person name="Villanueva L."/>
            <person name="Von Meijenfeldt F.A.B."/>
            <person name="Westbye A.B."/>
            <person name="Yadav S."/>
            <person name="Hopmans E.C."/>
            <person name="Dutilh B.E."/>
            <person name="Sinninghe Damste J.S."/>
        </authorList>
    </citation>
    <scope>NUCLEOTIDE SEQUENCE [LARGE SCALE GENOMIC DNA]</scope>
    <source>
        <strain evidence="2">NIOZ-UU47</strain>
    </source>
</reference>
<name>A0A8J6TH37_9BACT</name>
<dbReference type="InterPro" id="IPR001602">
    <property type="entry name" value="UPF0047_YjbQ-like"/>
</dbReference>
<accession>A0A8J6TH37</accession>
<dbReference type="Proteomes" id="UP000614424">
    <property type="component" value="Unassembled WGS sequence"/>
</dbReference>